<protein>
    <submittedName>
        <fullName evidence="1">Uncharacterized protein</fullName>
    </submittedName>
</protein>
<dbReference type="GeneID" id="77803449"/>
<dbReference type="InterPro" id="IPR027417">
    <property type="entry name" value="P-loop_NTPase"/>
</dbReference>
<gene>
    <name evidence="1" type="ORF">PtA15_13A364</name>
</gene>
<dbReference type="SUPFAM" id="SSF52540">
    <property type="entry name" value="P-loop containing nucleoside triphosphate hydrolases"/>
    <property type="match status" value="1"/>
</dbReference>
<evidence type="ECO:0000313" key="2">
    <source>
        <dbReference type="Proteomes" id="UP001164743"/>
    </source>
</evidence>
<dbReference type="PANTHER" id="PTHR33266">
    <property type="entry name" value="CHROMOSOME 15, WHOLE GENOME SHOTGUN SEQUENCE"/>
    <property type="match status" value="1"/>
</dbReference>
<proteinExistence type="predicted"/>
<dbReference type="EMBL" id="CP110433">
    <property type="protein sequence ID" value="WAQ90964.1"/>
    <property type="molecule type" value="Genomic_DNA"/>
</dbReference>
<reference evidence="1" key="1">
    <citation type="submission" date="2022-10" db="EMBL/GenBank/DDBJ databases">
        <title>Puccinia triticina Genome sequencing and assembly.</title>
        <authorList>
            <person name="Li C."/>
        </authorList>
    </citation>
    <scope>NUCLEOTIDE SEQUENCE</scope>
    <source>
        <strain evidence="1">Pt15</strain>
    </source>
</reference>
<dbReference type="Proteomes" id="UP001164743">
    <property type="component" value="Chromosome 13A"/>
</dbReference>
<dbReference type="RefSeq" id="XP_053026519.1">
    <property type="nucleotide sequence ID" value="XM_053162554.1"/>
</dbReference>
<organism evidence="1 2">
    <name type="scientific">Puccinia triticina</name>
    <dbReference type="NCBI Taxonomy" id="208348"/>
    <lineage>
        <taxon>Eukaryota</taxon>
        <taxon>Fungi</taxon>
        <taxon>Dikarya</taxon>
        <taxon>Basidiomycota</taxon>
        <taxon>Pucciniomycotina</taxon>
        <taxon>Pucciniomycetes</taxon>
        <taxon>Pucciniales</taxon>
        <taxon>Pucciniaceae</taxon>
        <taxon>Puccinia</taxon>
    </lineage>
</organism>
<sequence>MDVFQQGYREEYHGHDTIVTPTLLTLNKHATAWRKAEYLAPCTSLIGPTMCGKTRLVMELADEICVVHICLRPYDDDGEPKRSQLATEFLQTPRSADLEKYYTRLTTSILSVVIRFFEDASESKAPKDVLQEWYKHHTSTNTDFYSNVQSAFEQTALTTDPVHQLELTAQKAGQTRILERSPLKVLLAIDEAKALFDKPSNERDPDAKPRSHFFHRALRNLPDTSGVFAILVDTDSCVANFNPRGANQSTSRPISLCATPSKLYPPIYQIRSFDQMVSPKPPRFWDELFVPERLCKYGVPFFSVHFRLLIEGYRVLDPAGAVRKISRLALTILLDSHPSDPIKITESQALALLGPTIGVILSDHARQNAVLMASHAAHCGYIDTNTHRQFSFYPSQPIYALAANDYLHKNEDALISCINSLTTVLSDDPRDTGVVTEIASRIILLCAMNKTAADLKSPKENSKDSARMQDTAFPDPVPVTKFLETLTGLSAEELPLGSIDTNHKRKLFKQGMMFWNHFMHTPQRPKSALLLKCLERGVALQCQSGESVFNQVLSIYLKEGSNAELDEANTTFCGIRSNSRTKDCPVETSQEDMTPEAAHIDLSQENNPYLALYFCLKDAPFDTGSDTRRDHYRLPSYGDPDPRQATLVFYGVDSFHFLSLGVKNALKELIKLPIDLVSQHGHSEIGQQYAKDLLLGSRMHTFS</sequence>
<dbReference type="PANTHER" id="PTHR33266:SF1">
    <property type="entry name" value="F-BOX DOMAIN-CONTAINING PROTEIN"/>
    <property type="match status" value="1"/>
</dbReference>
<evidence type="ECO:0000313" key="1">
    <source>
        <dbReference type="EMBL" id="WAQ90964.1"/>
    </source>
</evidence>
<name>A0ABY7D056_9BASI</name>
<keyword evidence="2" id="KW-1185">Reference proteome</keyword>
<accession>A0ABY7D056</accession>